<accession>L7KE43</accession>
<name>L7KE43_9ACTN</name>
<reference evidence="1 2" key="1">
    <citation type="submission" date="2012-12" db="EMBL/GenBank/DDBJ databases">
        <title>Whole genome shotgun sequence of Gordonia aichiensis NBRC 108223.</title>
        <authorList>
            <person name="Isaki-Nakamura S."/>
            <person name="Hosoyama A."/>
            <person name="Tsuchikane K."/>
            <person name="Ando Y."/>
            <person name="Baba S."/>
            <person name="Ohji S."/>
            <person name="Hamada M."/>
            <person name="Tamura T."/>
            <person name="Yamazoe A."/>
            <person name="Yamazaki S."/>
            <person name="Fujita N."/>
        </authorList>
    </citation>
    <scope>NUCLEOTIDE SEQUENCE [LARGE SCALE GENOMIC DNA]</scope>
    <source>
        <strain evidence="1 2">NBRC 108223</strain>
    </source>
</reference>
<dbReference type="eggNOG" id="ENOG5031WDE">
    <property type="taxonomic scope" value="Bacteria"/>
</dbReference>
<dbReference type="STRING" id="1220583.GOACH_01_00900"/>
<gene>
    <name evidence="1" type="ORF">GOACH_01_00900</name>
</gene>
<dbReference type="Proteomes" id="UP000010988">
    <property type="component" value="Unassembled WGS sequence"/>
</dbReference>
<dbReference type="PROSITE" id="PS51257">
    <property type="entry name" value="PROKAR_LIPOPROTEIN"/>
    <property type="match status" value="1"/>
</dbReference>
<comment type="caution">
    <text evidence="1">The sequence shown here is derived from an EMBL/GenBank/DDBJ whole genome shotgun (WGS) entry which is preliminary data.</text>
</comment>
<dbReference type="EMBL" id="BANR01000001">
    <property type="protein sequence ID" value="GAC46771.1"/>
    <property type="molecule type" value="Genomic_DNA"/>
</dbReference>
<dbReference type="AlphaFoldDB" id="L7KE43"/>
<keyword evidence="2" id="KW-1185">Reference proteome</keyword>
<proteinExistence type="predicted"/>
<evidence type="ECO:0000313" key="1">
    <source>
        <dbReference type="EMBL" id="GAC46771.1"/>
    </source>
</evidence>
<sequence length="361" mass="37785">MTAGARPSLRVCALGALTLCIILVGCSTSRTGEAVGTKSTVTEQVTATPASPSTEQSCAAAPAVLSGGVFPERSSNANIRDFYAHVDPQPKSTNYTGCTQGLSYAVVTGSNGTKDQPGGTGSSMFEALVVFVHGEVSRAVTPYVMHSVTIESASAQKIVASFDSRYNGNHPAENTTVTITLDGDDASVSPGLSNTYGDRLYIDLASAPTNSGTAKGPHGDDATYSLRPSTDFTGGGGATYSFATPSGNINCFVNSDSLLCETRFSVTLGSDRTCHIPAFEGHENSADIFGWVNYDKPACGSVIQGNYRDGRAVLQYGEAVAFQPRSNLKIVCYSRSVGIACENPEGYGFSLAREGFTFYHV</sequence>
<organism evidence="1 2">
    <name type="scientific">Gordonia aichiensis NBRC 108223</name>
    <dbReference type="NCBI Taxonomy" id="1220583"/>
    <lineage>
        <taxon>Bacteria</taxon>
        <taxon>Bacillati</taxon>
        <taxon>Actinomycetota</taxon>
        <taxon>Actinomycetes</taxon>
        <taxon>Mycobacteriales</taxon>
        <taxon>Gordoniaceae</taxon>
        <taxon>Gordonia</taxon>
    </lineage>
</organism>
<protein>
    <submittedName>
        <fullName evidence="1">Uncharacterized protein</fullName>
    </submittedName>
</protein>
<evidence type="ECO:0000313" key="2">
    <source>
        <dbReference type="Proteomes" id="UP000010988"/>
    </source>
</evidence>